<proteinExistence type="predicted"/>
<keyword evidence="2" id="KW-1185">Reference proteome</keyword>
<sequence length="105" mass="10190">MTIGSNLICESAFSTIGTSPVMFSNPAQSTSTSTGSVVIAGGTGIASHLYVGGLGVYVNTMSTTSTSYGALIVAVGVGIGGDLNVAGNGTFDGNLTVHGNLDSAA</sequence>
<protein>
    <submittedName>
        <fullName evidence="1">Uncharacterized protein</fullName>
    </submittedName>
</protein>
<gene>
    <name evidence="1" type="ORF">BDK51DRAFT_52624</name>
</gene>
<name>A0A4P9WQS3_9FUNG</name>
<organism evidence="1 2">
    <name type="scientific">Blyttiomyces helicus</name>
    <dbReference type="NCBI Taxonomy" id="388810"/>
    <lineage>
        <taxon>Eukaryota</taxon>
        <taxon>Fungi</taxon>
        <taxon>Fungi incertae sedis</taxon>
        <taxon>Chytridiomycota</taxon>
        <taxon>Chytridiomycota incertae sedis</taxon>
        <taxon>Chytridiomycetes</taxon>
        <taxon>Chytridiomycetes incertae sedis</taxon>
        <taxon>Blyttiomyces</taxon>
    </lineage>
</organism>
<evidence type="ECO:0000313" key="1">
    <source>
        <dbReference type="EMBL" id="RKO94755.1"/>
    </source>
</evidence>
<evidence type="ECO:0000313" key="2">
    <source>
        <dbReference type="Proteomes" id="UP000269721"/>
    </source>
</evidence>
<dbReference type="AlphaFoldDB" id="A0A4P9WQS3"/>
<dbReference type="EMBL" id="KZ993826">
    <property type="protein sequence ID" value="RKO94755.1"/>
    <property type="molecule type" value="Genomic_DNA"/>
</dbReference>
<accession>A0A4P9WQS3</accession>
<reference evidence="2" key="1">
    <citation type="journal article" date="2018" name="Nat. Microbiol.">
        <title>Leveraging single-cell genomics to expand the fungal tree of life.</title>
        <authorList>
            <person name="Ahrendt S.R."/>
            <person name="Quandt C.A."/>
            <person name="Ciobanu D."/>
            <person name="Clum A."/>
            <person name="Salamov A."/>
            <person name="Andreopoulos B."/>
            <person name="Cheng J.F."/>
            <person name="Woyke T."/>
            <person name="Pelin A."/>
            <person name="Henrissat B."/>
            <person name="Reynolds N.K."/>
            <person name="Benny G.L."/>
            <person name="Smith M.E."/>
            <person name="James T.Y."/>
            <person name="Grigoriev I.V."/>
        </authorList>
    </citation>
    <scope>NUCLEOTIDE SEQUENCE [LARGE SCALE GENOMIC DNA]</scope>
</reference>
<dbReference type="Proteomes" id="UP000269721">
    <property type="component" value="Unassembled WGS sequence"/>
</dbReference>
<dbReference type="OrthoDB" id="2184469at2759"/>